<proteinExistence type="predicted"/>
<evidence type="ECO:0000256" key="6">
    <source>
        <dbReference type="SAM" id="SignalP"/>
    </source>
</evidence>
<dbReference type="HOGENOM" id="CLU_693077_0_0_1"/>
<dbReference type="Pfam" id="PF00431">
    <property type="entry name" value="CUB"/>
    <property type="match status" value="1"/>
</dbReference>
<reference evidence="7" key="1">
    <citation type="journal article" date="2012" name="Nature">
        <title>The oyster genome reveals stress adaptation and complexity of shell formation.</title>
        <authorList>
            <person name="Zhang G."/>
            <person name="Fang X."/>
            <person name="Guo X."/>
            <person name="Li L."/>
            <person name="Luo R."/>
            <person name="Xu F."/>
            <person name="Yang P."/>
            <person name="Zhang L."/>
            <person name="Wang X."/>
            <person name="Qi H."/>
            <person name="Xiong Z."/>
            <person name="Que H."/>
            <person name="Xie Y."/>
            <person name="Holland P.W."/>
            <person name="Paps J."/>
            <person name="Zhu Y."/>
            <person name="Wu F."/>
            <person name="Chen Y."/>
            <person name="Wang J."/>
            <person name="Peng C."/>
            <person name="Meng J."/>
            <person name="Yang L."/>
            <person name="Liu J."/>
            <person name="Wen B."/>
            <person name="Zhang N."/>
            <person name="Huang Z."/>
            <person name="Zhu Q."/>
            <person name="Feng Y."/>
            <person name="Mount A."/>
            <person name="Hedgecock D."/>
            <person name="Xu Z."/>
            <person name="Liu Y."/>
            <person name="Domazet-Loso T."/>
            <person name="Du Y."/>
            <person name="Sun X."/>
            <person name="Zhang S."/>
            <person name="Liu B."/>
            <person name="Cheng P."/>
            <person name="Jiang X."/>
            <person name="Li J."/>
            <person name="Fan D."/>
            <person name="Wang W."/>
            <person name="Fu W."/>
            <person name="Wang T."/>
            <person name="Wang B."/>
            <person name="Zhang J."/>
            <person name="Peng Z."/>
            <person name="Li Y."/>
            <person name="Li N."/>
            <person name="Wang J."/>
            <person name="Chen M."/>
            <person name="He Y."/>
            <person name="Tan F."/>
            <person name="Song X."/>
            <person name="Zheng Q."/>
            <person name="Huang R."/>
            <person name="Yang H."/>
            <person name="Du X."/>
            <person name="Chen L."/>
            <person name="Yang M."/>
            <person name="Gaffney P.M."/>
            <person name="Wang S."/>
            <person name="Luo L."/>
            <person name="She Z."/>
            <person name="Ming Y."/>
            <person name="Huang W."/>
            <person name="Zhang S."/>
            <person name="Huang B."/>
            <person name="Zhang Y."/>
            <person name="Qu T."/>
            <person name="Ni P."/>
            <person name="Miao G."/>
            <person name="Wang J."/>
            <person name="Wang Q."/>
            <person name="Steinberg C.E."/>
            <person name="Wang H."/>
            <person name="Li N."/>
            <person name="Qian L."/>
            <person name="Zhang G."/>
            <person name="Li Y."/>
            <person name="Yang H."/>
            <person name="Liu X."/>
            <person name="Wang J."/>
            <person name="Yin Y."/>
            <person name="Wang J."/>
        </authorList>
    </citation>
    <scope>NUCLEOTIDE SEQUENCE [LARGE SCALE GENOMIC DNA]</scope>
    <source>
        <strain evidence="7">05x7-T-G4-1.051#20</strain>
    </source>
</reference>
<dbReference type="InterPro" id="IPR043159">
    <property type="entry name" value="Lectin_gal-bd_sf"/>
</dbReference>
<dbReference type="EMBL" id="JH816161">
    <property type="protein sequence ID" value="EKC40683.1"/>
    <property type="molecule type" value="Genomic_DNA"/>
</dbReference>
<accession>K1R4I8</accession>
<name>K1R4I8_MAGGI</name>
<gene>
    <name evidence="7" type="ORF">CGI_10008586</name>
</gene>
<dbReference type="PANTHER" id="PTHR24251">
    <property type="entry name" value="OVOCHYMASE-RELATED"/>
    <property type="match status" value="1"/>
</dbReference>
<keyword evidence="1" id="KW-0677">Repeat</keyword>
<comment type="caution">
    <text evidence="3">Lacks conserved residue(s) required for the propagation of feature annotation.</text>
</comment>
<dbReference type="Gene3D" id="2.60.120.290">
    <property type="entry name" value="Spermadhesin, CUB domain"/>
    <property type="match status" value="1"/>
</dbReference>
<dbReference type="InterPro" id="IPR035914">
    <property type="entry name" value="Sperma_CUB_dom_sf"/>
</dbReference>
<keyword evidence="5" id="KW-0812">Transmembrane</keyword>
<feature type="region of interest" description="Disordered" evidence="4">
    <location>
        <begin position="285"/>
        <end position="313"/>
    </location>
</feature>
<dbReference type="AlphaFoldDB" id="K1R4I8"/>
<dbReference type="CDD" id="cd22823">
    <property type="entry name" value="Gal_Rha_Lectin"/>
    <property type="match status" value="1"/>
</dbReference>
<keyword evidence="5" id="KW-0472">Membrane</keyword>
<sequence length="398" mass="45309">MASNLILIFTVLIMGLIDLVTGEISSASACFNKATKIDIQCPERTMLRIHRVFFGYSPDNHCSYSPGDCTYTEHENYPCVGKERCSINLPSGGFGRKIPSCKQESNYFQVDYECVPVAIKQLSQFPSILVTRVPHLSLQLHLQRPSIKHGRHTATDVPKATNSTYMTRSICNVEDLRDQSGYLASPGYPNNYPANLDCAARIRVNPNQSVKLFVIDMDLETNVSIECTDYLYARDETRSVTLCARRANEPIPIQWGELFIQLVSNGIENHKGFWMYYEADPPLPKPTTPSVQRTTPDTQREGQAWEESEDPLPMTRTDTLKMQTKESKLPFVAIIGGVIGTLSFILIVLLVLLGLKWLKERRRRMDKNRFIEVQNPAYRNSTEFRNVPNDNFYNYIDC</sequence>
<feature type="transmembrane region" description="Helical" evidence="5">
    <location>
        <begin position="331"/>
        <end position="355"/>
    </location>
</feature>
<keyword evidence="2 3" id="KW-1015">Disulfide bond</keyword>
<feature type="signal peptide" evidence="6">
    <location>
        <begin position="1"/>
        <end position="22"/>
    </location>
</feature>
<organism evidence="7">
    <name type="scientific">Magallana gigas</name>
    <name type="common">Pacific oyster</name>
    <name type="synonym">Crassostrea gigas</name>
    <dbReference type="NCBI Taxonomy" id="29159"/>
    <lineage>
        <taxon>Eukaryota</taxon>
        <taxon>Metazoa</taxon>
        <taxon>Spiralia</taxon>
        <taxon>Lophotrochozoa</taxon>
        <taxon>Mollusca</taxon>
        <taxon>Bivalvia</taxon>
        <taxon>Autobranchia</taxon>
        <taxon>Pteriomorphia</taxon>
        <taxon>Ostreida</taxon>
        <taxon>Ostreoidea</taxon>
        <taxon>Ostreidae</taxon>
        <taxon>Magallana</taxon>
    </lineage>
</organism>
<evidence type="ECO:0000313" key="7">
    <source>
        <dbReference type="EMBL" id="EKC40683.1"/>
    </source>
</evidence>
<feature type="chain" id="PRO_5043960404" evidence="6">
    <location>
        <begin position="23"/>
        <end position="398"/>
    </location>
</feature>
<dbReference type="SMART" id="SM00042">
    <property type="entry name" value="CUB"/>
    <property type="match status" value="1"/>
</dbReference>
<protein>
    <submittedName>
        <fullName evidence="7">Cubilin</fullName>
    </submittedName>
</protein>
<keyword evidence="6" id="KW-0732">Signal</keyword>
<dbReference type="PROSITE" id="PS01180">
    <property type="entry name" value="CUB"/>
    <property type="match status" value="1"/>
</dbReference>
<keyword evidence="5" id="KW-1133">Transmembrane helix</keyword>
<evidence type="ECO:0000256" key="4">
    <source>
        <dbReference type="SAM" id="MobiDB-lite"/>
    </source>
</evidence>
<dbReference type="CDD" id="cd00041">
    <property type="entry name" value="CUB"/>
    <property type="match status" value="1"/>
</dbReference>
<dbReference type="InParanoid" id="K1R4I8"/>
<feature type="disulfide bond" evidence="3">
    <location>
        <begin position="171"/>
        <end position="198"/>
    </location>
</feature>
<evidence type="ECO:0000256" key="5">
    <source>
        <dbReference type="SAM" id="Phobius"/>
    </source>
</evidence>
<evidence type="ECO:0000256" key="2">
    <source>
        <dbReference type="ARBA" id="ARBA00023157"/>
    </source>
</evidence>
<dbReference type="InterPro" id="IPR000859">
    <property type="entry name" value="CUB_dom"/>
</dbReference>
<dbReference type="SUPFAM" id="SSF49854">
    <property type="entry name" value="Spermadhesin, CUB domain"/>
    <property type="match status" value="1"/>
</dbReference>
<dbReference type="Gene3D" id="2.60.120.740">
    <property type="match status" value="1"/>
</dbReference>
<evidence type="ECO:0000256" key="1">
    <source>
        <dbReference type="ARBA" id="ARBA00022737"/>
    </source>
</evidence>
<feature type="compositionally biased region" description="Polar residues" evidence="4">
    <location>
        <begin position="288"/>
        <end position="297"/>
    </location>
</feature>
<evidence type="ECO:0000256" key="3">
    <source>
        <dbReference type="PROSITE-ProRule" id="PRU00059"/>
    </source>
</evidence>